<evidence type="ECO:0000256" key="1">
    <source>
        <dbReference type="ARBA" id="ARBA00001974"/>
    </source>
</evidence>
<evidence type="ECO:0000259" key="4">
    <source>
        <dbReference type="Pfam" id="PF03486"/>
    </source>
</evidence>
<comment type="cofactor">
    <cofactor evidence="1">
        <name>FAD</name>
        <dbReference type="ChEBI" id="CHEBI:57692"/>
    </cofactor>
</comment>
<dbReference type="Proteomes" id="UP000177309">
    <property type="component" value="Unassembled WGS sequence"/>
</dbReference>
<dbReference type="Pfam" id="PF03486">
    <property type="entry name" value="HI0933_like"/>
    <property type="match status" value="1"/>
</dbReference>
<dbReference type="EMBL" id="MEUI01000013">
    <property type="protein sequence ID" value="OGC34713.1"/>
    <property type="molecule type" value="Genomic_DNA"/>
</dbReference>
<evidence type="ECO:0000313" key="7">
    <source>
        <dbReference type="Proteomes" id="UP000177309"/>
    </source>
</evidence>
<dbReference type="Gene3D" id="2.40.30.10">
    <property type="entry name" value="Translation factors"/>
    <property type="match status" value="1"/>
</dbReference>
<sequence>MMPTKNKDQFDLVVIGGGPAGMMAAGRAAECGAKVLLIEKTYRLGSKLLLTGGGKCNITNNAEMPEMITAFGKDGKFLYRALTVFSRDDLIEFFTLRGVTMQTEPDGRVLPLNKKAEDVLAVLRTYLEEHNVSILHNTTVATIQYGSKNKTGLKGITTSDGKMINTTKLIIATGGKSYSATGSTGDGYEMAKQCGHTIEKISPGLSALESNSFFIKELQGLTLQDIGISVIVGDSKKSTAKGNLLFTHFGVSGPIVLNLSGTIIDALANKSQVELALNLRPDYSDKEFDKILSKDICSFGNRTVSQYFKKTLPPSLASVMEKLCSAIINKKCSVVNREERQRIASLLTDFRITISRARPIEEATITRGGVSLKELNPQTMESKLVKGLYFCGEVINLAGLTGGYNLQEAFSTGYLAGQSAAK</sequence>
<protein>
    <recommendedName>
        <fullName evidence="8">FAD-dependent oxidoreductase</fullName>
    </recommendedName>
</protein>
<dbReference type="Gene3D" id="3.50.50.60">
    <property type="entry name" value="FAD/NAD(P)-binding domain"/>
    <property type="match status" value="1"/>
</dbReference>
<dbReference type="PANTHER" id="PTHR42887">
    <property type="entry name" value="OS12G0638800 PROTEIN"/>
    <property type="match status" value="1"/>
</dbReference>
<evidence type="ECO:0000313" key="6">
    <source>
        <dbReference type="EMBL" id="OGC34713.1"/>
    </source>
</evidence>
<organism evidence="6 7">
    <name type="scientific">candidate division WOR-1 bacterium RIFOXYC2_FULL_41_25</name>
    <dbReference type="NCBI Taxonomy" id="1802586"/>
    <lineage>
        <taxon>Bacteria</taxon>
        <taxon>Bacillati</taxon>
        <taxon>Saganbacteria</taxon>
    </lineage>
</organism>
<dbReference type="Gene3D" id="1.10.8.260">
    <property type="entry name" value="HI0933 insert domain-like"/>
    <property type="match status" value="1"/>
</dbReference>
<feature type="domain" description="RsdA/BaiN/AoA(So)-like insert" evidence="5">
    <location>
        <begin position="203"/>
        <end position="364"/>
    </location>
</feature>
<dbReference type="PRINTS" id="PR00368">
    <property type="entry name" value="FADPNR"/>
</dbReference>
<dbReference type="InterPro" id="IPR055178">
    <property type="entry name" value="RsdA/BaiN/AoA(So)-like_dom"/>
</dbReference>
<dbReference type="SUPFAM" id="SSF160996">
    <property type="entry name" value="HI0933 insert domain-like"/>
    <property type="match status" value="1"/>
</dbReference>
<dbReference type="InterPro" id="IPR036188">
    <property type="entry name" value="FAD/NAD-bd_sf"/>
</dbReference>
<dbReference type="SUPFAM" id="SSF51905">
    <property type="entry name" value="FAD/NAD(P)-binding domain"/>
    <property type="match status" value="1"/>
</dbReference>
<keyword evidence="3" id="KW-0274">FAD</keyword>
<dbReference type="InterPro" id="IPR023166">
    <property type="entry name" value="BaiN-like_dom_sf"/>
</dbReference>
<dbReference type="Pfam" id="PF22780">
    <property type="entry name" value="HI0933_like_1st"/>
    <property type="match status" value="1"/>
</dbReference>
<proteinExistence type="predicted"/>
<feature type="domain" description="RsdA/BaiN/AoA(So)-like Rossmann fold-like" evidence="4">
    <location>
        <begin position="11"/>
        <end position="418"/>
    </location>
</feature>
<dbReference type="InterPro" id="IPR004792">
    <property type="entry name" value="BaiN-like"/>
</dbReference>
<dbReference type="InterPro" id="IPR057661">
    <property type="entry name" value="RsdA/BaiN/AoA(So)_Rossmann"/>
</dbReference>
<accession>A0A1F4TRN3</accession>
<comment type="caution">
    <text evidence="6">The sequence shown here is derived from an EMBL/GenBank/DDBJ whole genome shotgun (WGS) entry which is preliminary data.</text>
</comment>
<evidence type="ECO:0000256" key="3">
    <source>
        <dbReference type="ARBA" id="ARBA00022827"/>
    </source>
</evidence>
<dbReference type="NCBIfam" id="TIGR00275">
    <property type="entry name" value="aminoacetone oxidase family FAD-binding enzyme"/>
    <property type="match status" value="1"/>
</dbReference>
<dbReference type="PRINTS" id="PR00411">
    <property type="entry name" value="PNDRDTASEI"/>
</dbReference>
<name>A0A1F4TRN3_UNCSA</name>
<reference evidence="6 7" key="1">
    <citation type="journal article" date="2016" name="Nat. Commun.">
        <title>Thousands of microbial genomes shed light on interconnected biogeochemical processes in an aquifer system.</title>
        <authorList>
            <person name="Anantharaman K."/>
            <person name="Brown C.T."/>
            <person name="Hug L.A."/>
            <person name="Sharon I."/>
            <person name="Castelle C.J."/>
            <person name="Probst A.J."/>
            <person name="Thomas B.C."/>
            <person name="Singh A."/>
            <person name="Wilkins M.J."/>
            <person name="Karaoz U."/>
            <person name="Brodie E.L."/>
            <person name="Williams K.H."/>
            <person name="Hubbard S.S."/>
            <person name="Banfield J.F."/>
        </authorList>
    </citation>
    <scope>NUCLEOTIDE SEQUENCE [LARGE SCALE GENOMIC DNA]</scope>
</reference>
<dbReference type="PANTHER" id="PTHR42887:SF2">
    <property type="entry name" value="OS12G0638800 PROTEIN"/>
    <property type="match status" value="1"/>
</dbReference>
<evidence type="ECO:0008006" key="8">
    <source>
        <dbReference type="Google" id="ProtNLM"/>
    </source>
</evidence>
<evidence type="ECO:0000256" key="2">
    <source>
        <dbReference type="ARBA" id="ARBA00022630"/>
    </source>
</evidence>
<dbReference type="AlphaFoldDB" id="A0A1F4TRN3"/>
<keyword evidence="2" id="KW-0285">Flavoprotein</keyword>
<evidence type="ECO:0000259" key="5">
    <source>
        <dbReference type="Pfam" id="PF22780"/>
    </source>
</evidence>
<gene>
    <name evidence="6" type="ORF">A2462_03220</name>
</gene>